<comment type="caution">
    <text evidence="1">The sequence shown here is derived from an EMBL/GenBank/DDBJ whole genome shotgun (WGS) entry which is preliminary data.</text>
</comment>
<proteinExistence type="predicted"/>
<name>A0ABT8IRP5_9BACL</name>
<evidence type="ECO:0000313" key="2">
    <source>
        <dbReference type="Proteomes" id="UP001174196"/>
    </source>
</evidence>
<dbReference type="Proteomes" id="UP001174196">
    <property type="component" value="Unassembled WGS sequence"/>
</dbReference>
<dbReference type="RefSeq" id="WP_301240542.1">
    <property type="nucleotide sequence ID" value="NZ_JANRHH010000055.1"/>
</dbReference>
<reference evidence="1" key="1">
    <citation type="submission" date="2022-08" db="EMBL/GenBank/DDBJ databases">
        <title>Polycladomyces zharkentsis sp. nov., a novel thermophilic CMC and starch-degrading bacterium isolated from a geothermal spring in Kazakhstan.</title>
        <authorList>
            <person name="Mashzhan A."/>
            <person name="Kistaubaeva A."/>
            <person name="Javier-Lopez R."/>
            <person name="Birkeland N.-K."/>
        </authorList>
    </citation>
    <scope>NUCLEOTIDE SEQUENCE</scope>
    <source>
        <strain evidence="1">KSR 13</strain>
    </source>
</reference>
<dbReference type="EMBL" id="JANRHH010000055">
    <property type="protein sequence ID" value="MDN4595420.1"/>
    <property type="molecule type" value="Genomic_DNA"/>
</dbReference>
<accession>A0ABT8IRP5</accession>
<keyword evidence="2" id="KW-1185">Reference proteome</keyword>
<sequence length="62" mass="6799">MGMAAVLTMEKDPSVGWNGDKSVYLDPYRGECHEARVATKEDIAYMPCGDTVLKPCSKSSEE</sequence>
<evidence type="ECO:0000313" key="1">
    <source>
        <dbReference type="EMBL" id="MDN4595420.1"/>
    </source>
</evidence>
<gene>
    <name evidence="1" type="ORF">NWF35_16290</name>
</gene>
<protein>
    <submittedName>
        <fullName evidence="1">Uncharacterized protein</fullName>
    </submittedName>
</protein>
<organism evidence="1 2">
    <name type="scientific">Polycladomyces subterraneus</name>
    <dbReference type="NCBI Taxonomy" id="1016997"/>
    <lineage>
        <taxon>Bacteria</taxon>
        <taxon>Bacillati</taxon>
        <taxon>Bacillota</taxon>
        <taxon>Bacilli</taxon>
        <taxon>Bacillales</taxon>
        <taxon>Thermoactinomycetaceae</taxon>
        <taxon>Polycladomyces</taxon>
    </lineage>
</organism>